<comment type="similarity">
    <text evidence="1">Belongs to the peptidase S1 family.</text>
</comment>
<gene>
    <name evidence="12" type="ORF">HHI36_002007</name>
</gene>
<dbReference type="Pfam" id="PF00089">
    <property type="entry name" value="Trypsin"/>
    <property type="match status" value="1"/>
</dbReference>
<keyword evidence="10" id="KW-0732">Signal</keyword>
<dbReference type="AlphaFoldDB" id="A0ABD2P961"/>
<keyword evidence="5" id="KW-0720">Serine protease</keyword>
<accession>A0ABD2P961</accession>
<dbReference type="Proteomes" id="UP001516400">
    <property type="component" value="Unassembled WGS sequence"/>
</dbReference>
<dbReference type="Gene3D" id="2.40.10.10">
    <property type="entry name" value="Trypsin-like serine proteases"/>
    <property type="match status" value="1"/>
</dbReference>
<name>A0ABD2P961_9CUCU</name>
<dbReference type="CDD" id="cd00190">
    <property type="entry name" value="Tryp_SPc"/>
    <property type="match status" value="1"/>
</dbReference>
<keyword evidence="6" id="KW-0865">Zymogen</keyword>
<protein>
    <recommendedName>
        <fullName evidence="9">trypsin</fullName>
        <ecNumber evidence="9">3.4.21.4</ecNumber>
    </recommendedName>
</protein>
<dbReference type="SUPFAM" id="SSF50494">
    <property type="entry name" value="Trypsin-like serine proteases"/>
    <property type="match status" value="1"/>
</dbReference>
<dbReference type="PRINTS" id="PR00722">
    <property type="entry name" value="CHYMOTRYPSIN"/>
</dbReference>
<dbReference type="EMBL" id="JABFTP020000185">
    <property type="protein sequence ID" value="KAL3287539.1"/>
    <property type="molecule type" value="Genomic_DNA"/>
</dbReference>
<evidence type="ECO:0000313" key="12">
    <source>
        <dbReference type="EMBL" id="KAL3287539.1"/>
    </source>
</evidence>
<dbReference type="GO" id="GO:0007586">
    <property type="term" value="P:digestion"/>
    <property type="evidence" value="ECO:0007669"/>
    <property type="project" value="UniProtKB-KW"/>
</dbReference>
<evidence type="ECO:0000256" key="1">
    <source>
        <dbReference type="ARBA" id="ARBA00007664"/>
    </source>
</evidence>
<keyword evidence="2" id="KW-0645">Protease</keyword>
<evidence type="ECO:0000256" key="2">
    <source>
        <dbReference type="ARBA" id="ARBA00022670"/>
    </source>
</evidence>
<comment type="catalytic activity">
    <reaction evidence="8">
        <text>Preferential cleavage: Arg-|-Xaa, Lys-|-Xaa.</text>
        <dbReference type="EC" id="3.4.21.4"/>
    </reaction>
</comment>
<evidence type="ECO:0000256" key="6">
    <source>
        <dbReference type="ARBA" id="ARBA00023145"/>
    </source>
</evidence>
<sequence length="289" mass="32406">MILVLFILVLLLSSFVASKKDPLCTFANYPFMIAIKETFSFRHICAGTLVKPNTVLTLASCITERKDIPSFFTAVAGPSSIGRVGSQRLIAHQVIVHKRFDRSRAVNDVGLLILLSNFELSHLVGLVQVPEQFVQDDIGNINSKGVAIGWGPYHPGKRLTDDNRYLFNPKLNCVTLEILNETNCKRVRKGFGYEPNKICAWVPHGDEDMCQGDAGGPLLIDGIQYGIISVGYGCDSSRSPAFYERMDRVLDIFKQPYQVDVAYRSISEKNRSYEYMCFIQLTFSLDFNA</sequence>
<evidence type="ECO:0000256" key="10">
    <source>
        <dbReference type="SAM" id="SignalP"/>
    </source>
</evidence>
<evidence type="ECO:0000256" key="5">
    <source>
        <dbReference type="ARBA" id="ARBA00022825"/>
    </source>
</evidence>
<evidence type="ECO:0000256" key="4">
    <source>
        <dbReference type="ARBA" id="ARBA00022801"/>
    </source>
</evidence>
<dbReference type="PANTHER" id="PTHR24276:SF97">
    <property type="entry name" value="GH13245P2-RELATED"/>
    <property type="match status" value="1"/>
</dbReference>
<dbReference type="SMART" id="SM00020">
    <property type="entry name" value="Tryp_SPc"/>
    <property type="match status" value="1"/>
</dbReference>
<keyword evidence="4" id="KW-0378">Hydrolase</keyword>
<dbReference type="InterPro" id="IPR009003">
    <property type="entry name" value="Peptidase_S1_PA"/>
</dbReference>
<keyword evidence="13" id="KW-1185">Reference proteome</keyword>
<evidence type="ECO:0000313" key="13">
    <source>
        <dbReference type="Proteomes" id="UP001516400"/>
    </source>
</evidence>
<evidence type="ECO:0000256" key="8">
    <source>
        <dbReference type="ARBA" id="ARBA00036320"/>
    </source>
</evidence>
<feature type="signal peptide" evidence="10">
    <location>
        <begin position="1"/>
        <end position="18"/>
    </location>
</feature>
<comment type="caution">
    <text evidence="12">The sequence shown here is derived from an EMBL/GenBank/DDBJ whole genome shotgun (WGS) entry which is preliminary data.</text>
</comment>
<reference evidence="12 13" key="1">
    <citation type="journal article" date="2021" name="BMC Biol.">
        <title>Horizontally acquired antibacterial genes associated with adaptive radiation of ladybird beetles.</title>
        <authorList>
            <person name="Li H.S."/>
            <person name="Tang X.F."/>
            <person name="Huang Y.H."/>
            <person name="Xu Z.Y."/>
            <person name="Chen M.L."/>
            <person name="Du X.Y."/>
            <person name="Qiu B.Y."/>
            <person name="Chen P.T."/>
            <person name="Zhang W."/>
            <person name="Slipinski A."/>
            <person name="Escalona H.E."/>
            <person name="Waterhouse R.M."/>
            <person name="Zwick A."/>
            <person name="Pang H."/>
        </authorList>
    </citation>
    <scope>NUCLEOTIDE SEQUENCE [LARGE SCALE GENOMIC DNA]</scope>
    <source>
        <strain evidence="12">SYSU2018</strain>
    </source>
</reference>
<dbReference type="GO" id="GO:0006508">
    <property type="term" value="P:proteolysis"/>
    <property type="evidence" value="ECO:0007669"/>
    <property type="project" value="UniProtKB-KW"/>
</dbReference>
<dbReference type="InterPro" id="IPR050430">
    <property type="entry name" value="Peptidase_S1"/>
</dbReference>
<dbReference type="PANTHER" id="PTHR24276">
    <property type="entry name" value="POLYSERASE-RELATED"/>
    <property type="match status" value="1"/>
</dbReference>
<evidence type="ECO:0000256" key="3">
    <source>
        <dbReference type="ARBA" id="ARBA00022757"/>
    </source>
</evidence>
<dbReference type="InterPro" id="IPR043504">
    <property type="entry name" value="Peptidase_S1_PA_chymotrypsin"/>
</dbReference>
<keyword evidence="3" id="KW-0222">Digestion</keyword>
<dbReference type="EC" id="3.4.21.4" evidence="9"/>
<dbReference type="InterPro" id="IPR001254">
    <property type="entry name" value="Trypsin_dom"/>
</dbReference>
<dbReference type="GO" id="GO:0004252">
    <property type="term" value="F:serine-type endopeptidase activity"/>
    <property type="evidence" value="ECO:0007669"/>
    <property type="project" value="UniProtKB-EC"/>
</dbReference>
<dbReference type="PROSITE" id="PS50240">
    <property type="entry name" value="TRYPSIN_DOM"/>
    <property type="match status" value="1"/>
</dbReference>
<evidence type="ECO:0000259" key="11">
    <source>
        <dbReference type="PROSITE" id="PS50240"/>
    </source>
</evidence>
<evidence type="ECO:0000256" key="9">
    <source>
        <dbReference type="ARBA" id="ARBA00038868"/>
    </source>
</evidence>
<dbReference type="InterPro" id="IPR001314">
    <property type="entry name" value="Peptidase_S1A"/>
</dbReference>
<feature type="chain" id="PRO_5044845382" description="trypsin" evidence="10">
    <location>
        <begin position="19"/>
        <end position="289"/>
    </location>
</feature>
<organism evidence="12 13">
    <name type="scientific">Cryptolaemus montrouzieri</name>
    <dbReference type="NCBI Taxonomy" id="559131"/>
    <lineage>
        <taxon>Eukaryota</taxon>
        <taxon>Metazoa</taxon>
        <taxon>Ecdysozoa</taxon>
        <taxon>Arthropoda</taxon>
        <taxon>Hexapoda</taxon>
        <taxon>Insecta</taxon>
        <taxon>Pterygota</taxon>
        <taxon>Neoptera</taxon>
        <taxon>Endopterygota</taxon>
        <taxon>Coleoptera</taxon>
        <taxon>Polyphaga</taxon>
        <taxon>Cucujiformia</taxon>
        <taxon>Coccinelloidea</taxon>
        <taxon>Coccinellidae</taxon>
        <taxon>Scymninae</taxon>
        <taxon>Scymnini</taxon>
        <taxon>Cryptolaemus</taxon>
    </lineage>
</organism>
<evidence type="ECO:0000256" key="7">
    <source>
        <dbReference type="ARBA" id="ARBA00023157"/>
    </source>
</evidence>
<proteinExistence type="inferred from homology"/>
<feature type="domain" description="Peptidase S1" evidence="11">
    <location>
        <begin position="15"/>
        <end position="258"/>
    </location>
</feature>
<keyword evidence="7" id="KW-1015">Disulfide bond</keyword>